<sequence length="217" mass="24684">MAKRPVFAPDKKPPFVRELEVEFKWHPGLSRSQAQKSIAELHHSANQHGLENLLEISSKSSTPLGNNLSAFHLMLKDQAGQQMSVECAYQGSKVFEQGGPYTDLYQTSSREARQDERLRTSGRIIAFEFQGTRWPATPTTAFYDWLYLDALKQHPELQQQLLDFDGFTDIAFNPEKSAACQARCAAMFVALVRLGQFDETLRSQEAFLKRMQNQPEV</sequence>
<gene>
    <name evidence="1" type="ORF">DC3_31660</name>
</gene>
<comment type="caution">
    <text evidence="1">The sequence shown here is derived from an EMBL/GenBank/DDBJ whole genome shotgun (WGS) entry which is preliminary data.</text>
</comment>
<dbReference type="AlphaFoldDB" id="A0A511N528"/>
<reference evidence="1 2" key="1">
    <citation type="submission" date="2019-07" db="EMBL/GenBank/DDBJ databases">
        <title>Whole genome shotgun sequence of Deinococcus cellulosilyticus NBRC 106333.</title>
        <authorList>
            <person name="Hosoyama A."/>
            <person name="Uohara A."/>
            <person name="Ohji S."/>
            <person name="Ichikawa N."/>
        </authorList>
    </citation>
    <scope>NUCLEOTIDE SEQUENCE [LARGE SCALE GENOMIC DNA]</scope>
    <source>
        <strain evidence="1 2">NBRC 106333</strain>
    </source>
</reference>
<dbReference type="RefSeq" id="WP_146885859.1">
    <property type="nucleotide sequence ID" value="NZ_BJXB01000014.1"/>
</dbReference>
<proteinExistence type="predicted"/>
<keyword evidence="2" id="KW-1185">Reference proteome</keyword>
<protein>
    <submittedName>
        <fullName evidence="1">Uncharacterized protein</fullName>
    </submittedName>
</protein>
<organism evidence="1 2">
    <name type="scientific">Deinococcus cellulosilyticus (strain DSM 18568 / NBRC 106333 / KACC 11606 / 5516J-15)</name>
    <dbReference type="NCBI Taxonomy" id="1223518"/>
    <lineage>
        <taxon>Bacteria</taxon>
        <taxon>Thermotogati</taxon>
        <taxon>Deinococcota</taxon>
        <taxon>Deinococci</taxon>
        <taxon>Deinococcales</taxon>
        <taxon>Deinococcaceae</taxon>
        <taxon>Deinococcus</taxon>
    </lineage>
</organism>
<name>A0A511N528_DEIC1</name>
<dbReference type="EMBL" id="BJXB01000014">
    <property type="protein sequence ID" value="GEM47531.1"/>
    <property type="molecule type" value="Genomic_DNA"/>
</dbReference>
<dbReference type="Proteomes" id="UP000321306">
    <property type="component" value="Unassembled WGS sequence"/>
</dbReference>
<evidence type="ECO:0000313" key="1">
    <source>
        <dbReference type="EMBL" id="GEM47531.1"/>
    </source>
</evidence>
<accession>A0A511N528</accession>
<dbReference type="OrthoDB" id="3255715at2"/>
<dbReference type="Pfam" id="PF22397">
    <property type="entry name" value="NADAR-DarT1"/>
    <property type="match status" value="1"/>
</dbReference>
<dbReference type="InterPro" id="IPR053913">
    <property type="entry name" value="NADAR-DarT1"/>
</dbReference>
<evidence type="ECO:0000313" key="2">
    <source>
        <dbReference type="Proteomes" id="UP000321306"/>
    </source>
</evidence>